<comment type="caution">
    <text evidence="1">The sequence shown here is derived from an EMBL/GenBank/DDBJ whole genome shotgun (WGS) entry which is preliminary data.</text>
</comment>
<dbReference type="InterPro" id="IPR009534">
    <property type="entry name" value="DUF1153"/>
</dbReference>
<dbReference type="Proteomes" id="UP001165667">
    <property type="component" value="Unassembled WGS sequence"/>
</dbReference>
<proteinExistence type="predicted"/>
<keyword evidence="2" id="KW-1185">Reference proteome</keyword>
<protein>
    <submittedName>
        <fullName evidence="1">DUF1153 domain-containing protein</fullName>
    </submittedName>
</protein>
<dbReference type="AlphaFoldDB" id="A0AA41Z4W2"/>
<name>A0AA41Z4W2_9HYPH</name>
<dbReference type="RefSeq" id="WP_282589436.1">
    <property type="nucleotide sequence ID" value="NZ_JAMOIM010000089.1"/>
</dbReference>
<reference evidence="1" key="1">
    <citation type="submission" date="2022-05" db="EMBL/GenBank/DDBJ databases">
        <authorList>
            <person name="Pankratov T."/>
        </authorList>
    </citation>
    <scope>NUCLEOTIDE SEQUENCE</scope>
    <source>
        <strain evidence="1">BP6-180914</strain>
    </source>
</reference>
<dbReference type="EMBL" id="JAMOIM010000089">
    <property type="protein sequence ID" value="MCW6513061.1"/>
    <property type="molecule type" value="Genomic_DNA"/>
</dbReference>
<dbReference type="InterPro" id="IPR010921">
    <property type="entry name" value="Trp_repressor/repl_initiator"/>
</dbReference>
<dbReference type="Pfam" id="PF06627">
    <property type="entry name" value="DUF1153"/>
    <property type="match status" value="1"/>
</dbReference>
<dbReference type="Gene3D" id="1.10.10.10">
    <property type="entry name" value="Winged helix-like DNA-binding domain superfamily/Winged helix DNA-binding domain"/>
    <property type="match status" value="1"/>
</dbReference>
<gene>
    <name evidence="1" type="ORF">M8523_34970</name>
</gene>
<dbReference type="GO" id="GO:0043565">
    <property type="term" value="F:sequence-specific DNA binding"/>
    <property type="evidence" value="ECO:0007669"/>
    <property type="project" value="InterPro"/>
</dbReference>
<evidence type="ECO:0000313" key="1">
    <source>
        <dbReference type="EMBL" id="MCW6513061.1"/>
    </source>
</evidence>
<dbReference type="SUPFAM" id="SSF48295">
    <property type="entry name" value="TrpR-like"/>
    <property type="match status" value="1"/>
</dbReference>
<organism evidence="1 2">
    <name type="scientific">Lichenifustis flavocetrariae</name>
    <dbReference type="NCBI Taxonomy" id="2949735"/>
    <lineage>
        <taxon>Bacteria</taxon>
        <taxon>Pseudomonadati</taxon>
        <taxon>Pseudomonadota</taxon>
        <taxon>Alphaproteobacteria</taxon>
        <taxon>Hyphomicrobiales</taxon>
        <taxon>Lichenihabitantaceae</taxon>
        <taxon>Lichenifustis</taxon>
    </lineage>
</organism>
<dbReference type="InterPro" id="IPR036388">
    <property type="entry name" value="WH-like_DNA-bd_sf"/>
</dbReference>
<accession>A0AA41Z4W2</accession>
<evidence type="ECO:0000313" key="2">
    <source>
        <dbReference type="Proteomes" id="UP001165667"/>
    </source>
</evidence>
<sequence>MFVFATCLIADGANLYGVQSVCVLIIRDLGIFSVSRALEGATRYQKSALLTCKHHSPLLGMRYKGGFALPINQQTRAAIIERSAQAIANTVNLPRRVRQISDGARNDRMTSVQVKAAFAAASAATSELFDLLNSLEVELEKLRAAQIDWLKPIRRWTDRRKAEVLGAIAAGRVTEAEAIATYGLYGAELNRWRERLGQDGGYVGRCYGRDGSDRMYR</sequence>